<dbReference type="eggNOG" id="ENOG502QVFP">
    <property type="taxonomic scope" value="Eukaryota"/>
</dbReference>
<evidence type="ECO:0000313" key="14">
    <source>
        <dbReference type="Proteomes" id="UP000005222"/>
    </source>
</evidence>
<feature type="signal peptide" evidence="11">
    <location>
        <begin position="1"/>
        <end position="22"/>
    </location>
</feature>
<evidence type="ECO:0000256" key="1">
    <source>
        <dbReference type="ARBA" id="ARBA00004479"/>
    </source>
</evidence>
<dbReference type="STRING" id="559304.G8YPR3"/>
<evidence type="ECO:0000256" key="4">
    <source>
        <dbReference type="ARBA" id="ARBA00022989"/>
    </source>
</evidence>
<dbReference type="OrthoDB" id="5573651at2759"/>
<keyword evidence="14" id="KW-1185">Reference proteome</keyword>
<dbReference type="Pfam" id="PF25506">
    <property type="entry name" value="TIM-barrel_MTC6"/>
    <property type="match status" value="1"/>
</dbReference>
<keyword evidence="3 11" id="KW-0732">Signal</keyword>
<keyword evidence="6" id="KW-0325">Glycoprotein</keyword>
<evidence type="ECO:0000256" key="2">
    <source>
        <dbReference type="ARBA" id="ARBA00022692"/>
    </source>
</evidence>
<proteinExistence type="inferred from homology"/>
<dbReference type="InterPro" id="IPR057530">
    <property type="entry name" value="TIM-barrel_MTC6"/>
</dbReference>
<dbReference type="InterPro" id="IPR051008">
    <property type="entry name" value="Telomere_Capping_Maintenance"/>
</dbReference>
<evidence type="ECO:0000256" key="9">
    <source>
        <dbReference type="ARBA" id="ARBA00039865"/>
    </source>
</evidence>
<accession>G8YPR3</accession>
<dbReference type="AlphaFoldDB" id="G8YPR3"/>
<dbReference type="InParanoid" id="G8YPR3"/>
<keyword evidence="2 10" id="KW-0812">Transmembrane</keyword>
<dbReference type="PANTHER" id="PTHR35518">
    <property type="entry name" value="MAINTENANCE OF TELOMOERE CAPPING"/>
    <property type="match status" value="1"/>
</dbReference>
<dbReference type="PANTHER" id="PTHR35518:SF2">
    <property type="entry name" value="MAINTENANCE OF TELOMERE CAPPING PROTEIN 6"/>
    <property type="match status" value="1"/>
</dbReference>
<organism evidence="13 14">
    <name type="scientific">Pichia sorbitophila (strain ATCC MYA-4447 / BCRC 22081 / CBS 7064 / NBRC 10061 / NRRL Y-12695)</name>
    <name type="common">Hybrid yeast</name>
    <dbReference type="NCBI Taxonomy" id="559304"/>
    <lineage>
        <taxon>Eukaryota</taxon>
        <taxon>Fungi</taxon>
        <taxon>Dikarya</taxon>
        <taxon>Ascomycota</taxon>
        <taxon>Saccharomycotina</taxon>
        <taxon>Pichiomycetes</taxon>
        <taxon>Debaryomycetaceae</taxon>
        <taxon>Millerozyma</taxon>
    </lineage>
</organism>
<keyword evidence="5 10" id="KW-0472">Membrane</keyword>
<evidence type="ECO:0000256" key="5">
    <source>
        <dbReference type="ARBA" id="ARBA00023136"/>
    </source>
</evidence>
<evidence type="ECO:0000256" key="8">
    <source>
        <dbReference type="ARBA" id="ARBA00038159"/>
    </source>
</evidence>
<dbReference type="EMBL" id="FO082056">
    <property type="protein sequence ID" value="CCE78648.1"/>
    <property type="molecule type" value="Genomic_DNA"/>
</dbReference>
<dbReference type="OMA" id="WGTIDPQ"/>
<protein>
    <recommendedName>
        <fullName evidence="9">Maintenance of telomere capping protein 6</fullName>
    </recommendedName>
</protein>
<feature type="transmembrane region" description="Helical" evidence="10">
    <location>
        <begin position="532"/>
        <end position="552"/>
    </location>
</feature>
<dbReference type="FunCoup" id="G8YPR3">
    <property type="interactions" value="30"/>
</dbReference>
<sequence length="587" mass="66794">MRYDYPVNFLTYLCLFISCSLCEILDNWPVASNPIDVAMRAQRDVARPVSITQLTNLGIASSGNLFEKEGYTQSALLTLETALTVGIRTVYIDLYWNEFTREWQLCPAPFPSNASSSSISVQEVTWKGRKYKCQGDMTVQSLMQTFSSYFASTNTNLEVNLVTMLFRLNSISISDASASNSSESTNIYKNPPIKNLGNSTLNECISPLNTYLYKPTNIHKSSTSGGVSTNTSRSDFYNRTSGDFPTLDTFMLQDYKRIIASVVENNLKPSKNSYNISATDKKNFFLSSENFDSEIASSSNSSVLSRCQALLEDTKSNKSDSFIDIAEETRFRYIVDNDQDRFTNDSLRDFLQCGYSPILNASSYITYDDERADTFAEVVNNFLPQSLWLWDPKELTRENSVLWGYLAENSTDKHIAFRCVALSKDGGIIRNCYEKYHYACKNKEMPFSWKIDDTDQLAYFEANNEDACPKGYSLGTPSSSIELLSLMNYLYSENIDFPVWIDLNDITVNDCFVTGGPYAKCPYQRTVSKRKLVGLIAPSFVVCVVILFLLVLEKFFRVNPIQTNRKRYWRKRINEYNKIHNYEGVPS</sequence>
<feature type="domain" description="MTC6 partial TIM-barrel" evidence="12">
    <location>
        <begin position="32"/>
        <end position="364"/>
    </location>
</feature>
<dbReference type="HOGENOM" id="CLU_033723_0_0_1"/>
<comment type="function">
    <text evidence="7">May be involved in telomere capping.</text>
</comment>
<evidence type="ECO:0000259" key="12">
    <source>
        <dbReference type="Pfam" id="PF25506"/>
    </source>
</evidence>
<evidence type="ECO:0000313" key="13">
    <source>
        <dbReference type="EMBL" id="CCE78648.1"/>
    </source>
</evidence>
<name>G8YPR3_PICSO</name>
<evidence type="ECO:0000256" key="6">
    <source>
        <dbReference type="ARBA" id="ARBA00023180"/>
    </source>
</evidence>
<reference evidence="13 14" key="1">
    <citation type="journal article" date="2012" name="G3 (Bethesda)">
        <title>Pichia sorbitophila, an interspecies yeast hybrid reveals early steps of genome resolution following polyploidization.</title>
        <authorList>
            <person name="Leh Louis V."/>
            <person name="Despons L."/>
            <person name="Friedrich A."/>
            <person name="Martin T."/>
            <person name="Durrens P."/>
            <person name="Casaregola S."/>
            <person name="Neuveglise C."/>
            <person name="Fairhead C."/>
            <person name="Marck C."/>
            <person name="Cruz J.A."/>
            <person name="Straub M.L."/>
            <person name="Kugler V."/>
            <person name="Sacerdot C."/>
            <person name="Uzunov Z."/>
            <person name="Thierry A."/>
            <person name="Weiss S."/>
            <person name="Bleykasten C."/>
            <person name="De Montigny J."/>
            <person name="Jacques N."/>
            <person name="Jung P."/>
            <person name="Lemaire M."/>
            <person name="Mallet S."/>
            <person name="Morel G."/>
            <person name="Richard G.F."/>
            <person name="Sarkar A."/>
            <person name="Savel G."/>
            <person name="Schacherer J."/>
            <person name="Seret M.L."/>
            <person name="Talla E."/>
            <person name="Samson G."/>
            <person name="Jubin C."/>
            <person name="Poulain J."/>
            <person name="Vacherie B."/>
            <person name="Barbe V."/>
            <person name="Pelletier E."/>
            <person name="Sherman D.J."/>
            <person name="Westhof E."/>
            <person name="Weissenbach J."/>
            <person name="Baret P.V."/>
            <person name="Wincker P."/>
            <person name="Gaillardin C."/>
            <person name="Dujon B."/>
            <person name="Souciet J.L."/>
        </authorList>
    </citation>
    <scope>NUCLEOTIDE SEQUENCE [LARGE SCALE GENOMIC DNA]</scope>
    <source>
        <strain evidence="14">ATCC MYA-4447 / BCRC 22081 / CBS 7064 / NBRC 10061 / NRRL Y-12695</strain>
    </source>
</reference>
<dbReference type="PROSITE" id="PS51257">
    <property type="entry name" value="PROKAR_LIPOPROTEIN"/>
    <property type="match status" value="1"/>
</dbReference>
<feature type="chain" id="PRO_5003519165" description="Maintenance of telomere capping protein 6" evidence="11">
    <location>
        <begin position="23"/>
        <end position="587"/>
    </location>
</feature>
<keyword evidence="4 10" id="KW-1133">Transmembrane helix</keyword>
<comment type="similarity">
    <text evidence="8">Belongs to the MTC6 family.</text>
</comment>
<dbReference type="Proteomes" id="UP000005222">
    <property type="component" value="Chromosome D"/>
</dbReference>
<evidence type="ECO:0000256" key="11">
    <source>
        <dbReference type="SAM" id="SignalP"/>
    </source>
</evidence>
<evidence type="ECO:0000256" key="3">
    <source>
        <dbReference type="ARBA" id="ARBA00022729"/>
    </source>
</evidence>
<evidence type="ECO:0000256" key="7">
    <source>
        <dbReference type="ARBA" id="ARBA00037703"/>
    </source>
</evidence>
<dbReference type="GO" id="GO:0016020">
    <property type="term" value="C:membrane"/>
    <property type="evidence" value="ECO:0007669"/>
    <property type="project" value="UniProtKB-SubCell"/>
</dbReference>
<comment type="subcellular location">
    <subcellularLocation>
        <location evidence="1">Membrane</location>
        <topology evidence="1">Single-pass type I membrane protein</topology>
    </subcellularLocation>
</comment>
<evidence type="ECO:0000256" key="10">
    <source>
        <dbReference type="SAM" id="Phobius"/>
    </source>
</evidence>
<gene>
    <name evidence="13" type="primary">Piso0_000674</name>
    <name evidence="13" type="ORF">GNLVRS01_PISO0D01653g</name>
</gene>